<dbReference type="PANTHER" id="PTHR30055:SF234">
    <property type="entry name" value="HTH-TYPE TRANSCRIPTIONAL REGULATOR BETI"/>
    <property type="match status" value="1"/>
</dbReference>
<keyword evidence="6" id="KW-1185">Reference proteome</keyword>
<dbReference type="GO" id="GO:0000976">
    <property type="term" value="F:transcription cis-regulatory region binding"/>
    <property type="evidence" value="ECO:0007669"/>
    <property type="project" value="TreeGrafter"/>
</dbReference>
<dbReference type="InterPro" id="IPR001647">
    <property type="entry name" value="HTH_TetR"/>
</dbReference>
<evidence type="ECO:0000256" key="1">
    <source>
        <dbReference type="ARBA" id="ARBA00023015"/>
    </source>
</evidence>
<evidence type="ECO:0000256" key="3">
    <source>
        <dbReference type="ARBA" id="ARBA00023163"/>
    </source>
</evidence>
<dbReference type="InterPro" id="IPR050109">
    <property type="entry name" value="HTH-type_TetR-like_transc_reg"/>
</dbReference>
<keyword evidence="2" id="KW-0238">DNA-binding</keyword>
<dbReference type="EMBL" id="CP077062">
    <property type="protein sequence ID" value="QWZ08122.1"/>
    <property type="molecule type" value="Genomic_DNA"/>
</dbReference>
<evidence type="ECO:0000259" key="4">
    <source>
        <dbReference type="Pfam" id="PF00440"/>
    </source>
</evidence>
<proteinExistence type="predicted"/>
<protein>
    <submittedName>
        <fullName evidence="5">TetR family transcriptional regulator</fullName>
    </submittedName>
</protein>
<organism evidence="5 6">
    <name type="scientific">Nocardioides panacis</name>
    <dbReference type="NCBI Taxonomy" id="2849501"/>
    <lineage>
        <taxon>Bacteria</taxon>
        <taxon>Bacillati</taxon>
        <taxon>Actinomycetota</taxon>
        <taxon>Actinomycetes</taxon>
        <taxon>Propionibacteriales</taxon>
        <taxon>Nocardioidaceae</taxon>
        <taxon>Nocardioides</taxon>
    </lineage>
</organism>
<evidence type="ECO:0000256" key="2">
    <source>
        <dbReference type="ARBA" id="ARBA00023125"/>
    </source>
</evidence>
<feature type="domain" description="HTH tetR-type" evidence="4">
    <location>
        <begin position="13"/>
        <end position="59"/>
    </location>
</feature>
<evidence type="ECO:0000313" key="5">
    <source>
        <dbReference type="EMBL" id="QWZ08122.1"/>
    </source>
</evidence>
<dbReference type="Proteomes" id="UP000683575">
    <property type="component" value="Chromosome"/>
</dbReference>
<gene>
    <name evidence="5" type="ORF">KRR39_22745</name>
</gene>
<name>A0A975Y055_9ACTN</name>
<keyword evidence="1" id="KW-0805">Transcription regulation</keyword>
<accession>A0A975Y055</accession>
<dbReference type="Pfam" id="PF00440">
    <property type="entry name" value="TetR_N"/>
    <property type="match status" value="1"/>
</dbReference>
<dbReference type="KEGG" id="nps:KRR39_22745"/>
<evidence type="ECO:0000313" key="6">
    <source>
        <dbReference type="Proteomes" id="UP000683575"/>
    </source>
</evidence>
<dbReference type="RefSeq" id="WP_216939631.1">
    <property type="nucleotide sequence ID" value="NZ_CP077062.1"/>
</dbReference>
<reference evidence="5" key="1">
    <citation type="submission" date="2021-06" db="EMBL/GenBank/DDBJ databases">
        <title>Complete genome sequence of Nocardioides sp. G188.</title>
        <authorList>
            <person name="Im W.-T."/>
        </authorList>
    </citation>
    <scope>NUCLEOTIDE SEQUENCE</scope>
    <source>
        <strain evidence="5">G188</strain>
    </source>
</reference>
<dbReference type="PANTHER" id="PTHR30055">
    <property type="entry name" value="HTH-TYPE TRANSCRIPTIONAL REGULATOR RUTR"/>
    <property type="match status" value="1"/>
</dbReference>
<keyword evidence="3" id="KW-0804">Transcription</keyword>
<dbReference type="GO" id="GO:0003700">
    <property type="term" value="F:DNA-binding transcription factor activity"/>
    <property type="evidence" value="ECO:0007669"/>
    <property type="project" value="TreeGrafter"/>
</dbReference>
<dbReference type="AlphaFoldDB" id="A0A975Y055"/>
<sequence>MARTQRTRRQLDLLDRLVHLMAAEGFARFTLDDLALRMRCSKTTLYALADSKQGLVVEVVKQYFRTAVDRVEERVAAREEPAERIAAYLSAVADQLQPLSRAFMDDLTALPAAAAVYRQNTAAAADRIRALVAAGVREGAFRPVHAAFVGEMVAATMFEIQRGELFERLELTDSEAYAELLTLVTDLLTGS</sequence>